<keyword evidence="3" id="KW-0732">Signal</keyword>
<organism evidence="4 5">
    <name type="scientific">Vairimorpha necatrix</name>
    <dbReference type="NCBI Taxonomy" id="6039"/>
    <lineage>
        <taxon>Eukaryota</taxon>
        <taxon>Fungi</taxon>
        <taxon>Fungi incertae sedis</taxon>
        <taxon>Microsporidia</taxon>
        <taxon>Nosematidae</taxon>
        <taxon>Vairimorpha</taxon>
    </lineage>
</organism>
<dbReference type="Proteomes" id="UP001334084">
    <property type="component" value="Chromosome 10"/>
</dbReference>
<sequence length="802" mass="91891">MIKKIFVISISLFSFLKCTIYTREQNNQIKTNYDNTYLSNFPEKNDIETPRYSVFSDTGLDNTIEKTIHSSKLTPDYNLQNEDNEIKSTYEELNNKYIKDIDFTQLKNVCDRLLQLFNERIEFYDRLRKIYPTKKNSYLYLKEMEDIFYESVKNYACSEELHPYAKSKCHKFFRKFVSESAELIFMLSSKKFQKLFLTPLEYKHLWSDIDKCIDLQYSANEKDELENVFNGIKYNEIVAKLHKLVDDFDDKFYFSNDAIKHKPNFKKLIYVAASGISLLNYICPSTNEYNILPSEKNVKYDLYNEVQPSSRYSSIINDNFYEIIYNSKYDNNRETELPIEFQDEIFDNSNNAVKNNYSTTESEVKSTSSTIVNSEYTTTPKEDLSTTTIKNTDEETTTEIHSPIETSNSSYDKTTTEVNMTTVKYDTTVSSTASIPYENTNNTNSDNPNNDVTTMTSNTITTETNTIDKNAKNYNEDKDRYNAQFGGNYMPYPNYNNEYPPNAPGSNGPGFFSKVIGGIGDVLSGATGVLEDIAVEGGGALVKKSIGKFTGRIDNGIKIGKGIIEGLDTASDVASGIGSSINSNVLQPHKGGAGNNNQKTHGNNNDSNKSKKREDEIEITTKRPKDEKDFMTKKPKDEDKNTTEKPKDEKDFTTKKPKDEDKNTTEKPKDEDKNTTENPKDGKKSTTEKPKDEKDSTTEKPKDEKDSTTEKPKDEDKNTNEKPKDGNKNKKNKLENVKNKLEDSMNAIGGFFKLYWKLLSAVFSCIFFIVSLLCCFGKTLIKCCRRRKKNYDEEKQILIDKN</sequence>
<evidence type="ECO:0000313" key="4">
    <source>
        <dbReference type="EMBL" id="WUR04739.1"/>
    </source>
</evidence>
<evidence type="ECO:0000313" key="5">
    <source>
        <dbReference type="Proteomes" id="UP001334084"/>
    </source>
</evidence>
<protein>
    <submittedName>
        <fullName evidence="4">SP-containing membrane protein</fullName>
    </submittedName>
</protein>
<feature type="compositionally biased region" description="Low complexity" evidence="1">
    <location>
        <begin position="439"/>
        <end position="453"/>
    </location>
</feature>
<dbReference type="EMBL" id="CP142735">
    <property type="protein sequence ID" value="WUR04739.1"/>
    <property type="molecule type" value="Genomic_DNA"/>
</dbReference>
<keyword evidence="5" id="KW-1185">Reference proteome</keyword>
<keyword evidence="2" id="KW-1133">Transmembrane helix</keyword>
<name>A0AAX4JFJ9_9MICR</name>
<evidence type="ECO:0000256" key="2">
    <source>
        <dbReference type="SAM" id="Phobius"/>
    </source>
</evidence>
<feature type="chain" id="PRO_5043948984" evidence="3">
    <location>
        <begin position="19"/>
        <end position="802"/>
    </location>
</feature>
<feature type="compositionally biased region" description="Low complexity" evidence="1">
    <location>
        <begin position="595"/>
        <end position="605"/>
    </location>
</feature>
<dbReference type="AlphaFoldDB" id="A0AAX4JFJ9"/>
<feature type="region of interest" description="Disordered" evidence="1">
    <location>
        <begin position="434"/>
        <end position="453"/>
    </location>
</feature>
<feature type="region of interest" description="Disordered" evidence="1">
    <location>
        <begin position="581"/>
        <end position="735"/>
    </location>
</feature>
<dbReference type="RefSeq" id="XP_065330884.1">
    <property type="nucleotide sequence ID" value="XM_065474812.1"/>
</dbReference>
<gene>
    <name evidence="4" type="ORF">VNE69_10090</name>
</gene>
<feature type="transmembrane region" description="Helical" evidence="2">
    <location>
        <begin position="754"/>
        <end position="781"/>
    </location>
</feature>
<accession>A0AAX4JFJ9</accession>
<keyword evidence="2" id="KW-0472">Membrane</keyword>
<dbReference type="KEGG" id="vnx:VNE69_10090"/>
<evidence type="ECO:0000256" key="3">
    <source>
        <dbReference type="SAM" id="SignalP"/>
    </source>
</evidence>
<evidence type="ECO:0000256" key="1">
    <source>
        <dbReference type="SAM" id="MobiDB-lite"/>
    </source>
</evidence>
<dbReference type="GeneID" id="90542572"/>
<proteinExistence type="predicted"/>
<reference evidence="4" key="1">
    <citation type="journal article" date="2024" name="BMC Genomics">
        <title>Functional annotation of a divergent genome using sequence and structure-based similarity.</title>
        <authorList>
            <person name="Svedberg D."/>
            <person name="Winiger R.R."/>
            <person name="Berg A."/>
            <person name="Sharma H."/>
            <person name="Tellgren-Roth C."/>
            <person name="Debrunner-Vossbrinck B.A."/>
            <person name="Vossbrinck C.R."/>
            <person name="Barandun J."/>
        </authorList>
    </citation>
    <scope>NUCLEOTIDE SEQUENCE</scope>
    <source>
        <strain evidence="4">Illinois isolate</strain>
    </source>
</reference>
<feature type="signal peptide" evidence="3">
    <location>
        <begin position="1"/>
        <end position="18"/>
    </location>
</feature>
<keyword evidence="2" id="KW-0812">Transmembrane</keyword>
<feature type="compositionally biased region" description="Basic and acidic residues" evidence="1">
    <location>
        <begin position="608"/>
        <end position="735"/>
    </location>
</feature>